<dbReference type="SMART" id="SM00513">
    <property type="entry name" value="SAP"/>
    <property type="match status" value="2"/>
</dbReference>
<dbReference type="PROSITE" id="PS50089">
    <property type="entry name" value="ZF_RING_2"/>
    <property type="match status" value="1"/>
</dbReference>
<keyword evidence="7" id="KW-1185">Reference proteome</keyword>
<dbReference type="GO" id="GO:0008270">
    <property type="term" value="F:zinc ion binding"/>
    <property type="evidence" value="ECO:0007669"/>
    <property type="project" value="UniProtKB-KW"/>
</dbReference>
<evidence type="ECO:0000256" key="3">
    <source>
        <dbReference type="SAM" id="MobiDB-lite"/>
    </source>
</evidence>
<evidence type="ECO:0000313" key="7">
    <source>
        <dbReference type="Proteomes" id="UP000469559"/>
    </source>
</evidence>
<keyword evidence="2" id="KW-0862">Zinc</keyword>
<dbReference type="Proteomes" id="UP000469559">
    <property type="component" value="Unassembled WGS sequence"/>
</dbReference>
<dbReference type="SUPFAM" id="SSF68906">
    <property type="entry name" value="SAP domain"/>
    <property type="match status" value="2"/>
</dbReference>
<dbReference type="InterPro" id="IPR036361">
    <property type="entry name" value="SAP_dom_sf"/>
</dbReference>
<evidence type="ECO:0000259" key="4">
    <source>
        <dbReference type="PROSITE" id="PS50089"/>
    </source>
</evidence>
<evidence type="ECO:0000256" key="1">
    <source>
        <dbReference type="ARBA" id="ARBA00015551"/>
    </source>
</evidence>
<feature type="region of interest" description="Disordered" evidence="3">
    <location>
        <begin position="1"/>
        <end position="48"/>
    </location>
</feature>
<feature type="domain" description="RING-type" evidence="4">
    <location>
        <begin position="361"/>
        <end position="408"/>
    </location>
</feature>
<dbReference type="Pfam" id="PF02037">
    <property type="entry name" value="SAP"/>
    <property type="match status" value="2"/>
</dbReference>
<dbReference type="CDD" id="cd16494">
    <property type="entry name" value="RING-CH-C4HC3_ZSWM2"/>
    <property type="match status" value="1"/>
</dbReference>
<protein>
    <recommendedName>
        <fullName evidence="1">Postreplication repair E3 ubiquitin-protein ligase RAD18</fullName>
    </recommendedName>
</protein>
<dbReference type="AlphaFoldDB" id="A0A8T9BN24"/>
<organism evidence="6 7">
    <name type="scientific">Lachnellula arida</name>
    <dbReference type="NCBI Taxonomy" id="1316785"/>
    <lineage>
        <taxon>Eukaryota</taxon>
        <taxon>Fungi</taxon>
        <taxon>Dikarya</taxon>
        <taxon>Ascomycota</taxon>
        <taxon>Pezizomycotina</taxon>
        <taxon>Leotiomycetes</taxon>
        <taxon>Helotiales</taxon>
        <taxon>Lachnaceae</taxon>
        <taxon>Lachnellula</taxon>
    </lineage>
</organism>
<dbReference type="InterPro" id="IPR039903">
    <property type="entry name" value="Zswim2"/>
</dbReference>
<name>A0A8T9BN24_9HELO</name>
<accession>A0A8T9BN24</accession>
<evidence type="ECO:0000313" key="6">
    <source>
        <dbReference type="EMBL" id="TVY19729.1"/>
    </source>
</evidence>
<gene>
    <name evidence="6" type="ORF">LARI1_G003876</name>
</gene>
<dbReference type="PANTHER" id="PTHR21540">
    <property type="entry name" value="RING FINGER AND SWIM DOMAIN-CONTAINING PROTEIN 2"/>
    <property type="match status" value="1"/>
</dbReference>
<feature type="domain" description="SAP" evidence="5">
    <location>
        <begin position="55"/>
        <end position="89"/>
    </location>
</feature>
<dbReference type="Gene3D" id="1.10.720.30">
    <property type="entry name" value="SAP domain"/>
    <property type="match status" value="2"/>
</dbReference>
<dbReference type="InterPro" id="IPR001841">
    <property type="entry name" value="Znf_RING"/>
</dbReference>
<dbReference type="GO" id="GO:0061630">
    <property type="term" value="F:ubiquitin protein ligase activity"/>
    <property type="evidence" value="ECO:0007669"/>
    <property type="project" value="InterPro"/>
</dbReference>
<dbReference type="PANTHER" id="PTHR21540:SF0">
    <property type="entry name" value="PHD FAMILY PROTEIN"/>
    <property type="match status" value="1"/>
</dbReference>
<feature type="domain" description="SAP" evidence="5">
    <location>
        <begin position="100"/>
        <end position="134"/>
    </location>
</feature>
<dbReference type="InterPro" id="IPR013083">
    <property type="entry name" value="Znf_RING/FYVE/PHD"/>
</dbReference>
<reference evidence="6 7" key="1">
    <citation type="submission" date="2018-05" db="EMBL/GenBank/DDBJ databases">
        <title>Whole genome sequencing for identification of molecular markers to develop diagnostic detection tools for the regulated plant pathogen Lachnellula willkommii.</title>
        <authorList>
            <person name="Giroux E."/>
            <person name="Bilodeau G."/>
        </authorList>
    </citation>
    <scope>NUCLEOTIDE SEQUENCE [LARGE SCALE GENOMIC DNA]</scope>
    <source>
        <strain evidence="6 7">CBS 203.66</strain>
    </source>
</reference>
<dbReference type="Pfam" id="PF13639">
    <property type="entry name" value="zf-RING_2"/>
    <property type="match status" value="1"/>
</dbReference>
<dbReference type="OrthoDB" id="2122982at2759"/>
<feature type="compositionally biased region" description="Low complexity" evidence="3">
    <location>
        <begin position="155"/>
        <end position="168"/>
    </location>
</feature>
<feature type="compositionally biased region" description="Polar residues" evidence="3">
    <location>
        <begin position="16"/>
        <end position="25"/>
    </location>
</feature>
<comment type="caution">
    <text evidence="6">The sequence shown here is derived from an EMBL/GenBank/DDBJ whole genome shotgun (WGS) entry which is preliminary data.</text>
</comment>
<keyword evidence="2" id="KW-0479">Metal-binding</keyword>
<keyword evidence="2" id="KW-0863">Zinc-finger</keyword>
<dbReference type="Gene3D" id="3.30.40.10">
    <property type="entry name" value="Zinc/RING finger domain, C3HC4 (zinc finger)"/>
    <property type="match status" value="1"/>
</dbReference>
<feature type="region of interest" description="Disordered" evidence="3">
    <location>
        <begin position="129"/>
        <end position="174"/>
    </location>
</feature>
<dbReference type="EMBL" id="QGMF01000090">
    <property type="protein sequence ID" value="TVY19729.1"/>
    <property type="molecule type" value="Genomic_DNA"/>
</dbReference>
<evidence type="ECO:0000256" key="2">
    <source>
        <dbReference type="PROSITE-ProRule" id="PRU00175"/>
    </source>
</evidence>
<sequence>MPKAPASAFDNPSPLLINTSTTTPHTNRDVEVSHNMAPKRKKTDVAADEEDAMDWASLTVANLKAELVERGLPVSGNKAALVSRLNTADDAVRADARPDRSSMTVAQLKAELSNRGLPVSGNKTALLSRLDDADASPAKPKKARSTAPQKAIHDAPAPATAAGSSTSGGEKRLRPFVEAPDAEYTKKLKKVQTERLFMLDRKKGIDKNGFVCEEFDIAGSTGNVYQTTIGRNPKCVCMVSLFSIQNLFSSMRAIPGADMSTLETAPGSSALFKHLTLYYANSLGQDARTRGQKCKHIKYALVIILKAPVHLCYQVAFLSNELESIFANAPVTRAPELDHKHDHADDESMYAGKRKPIEGECPICVFDMEPGEDIVWCKAACGQNFHKECFEQWRRSKHGGKVTCVYCRTEWQEDVPNGPNGPNRPPPSSLANLKAMAPKVGSYQNVSHLMPQYSQEYGGME</sequence>
<proteinExistence type="predicted"/>
<dbReference type="SUPFAM" id="SSF57850">
    <property type="entry name" value="RING/U-box"/>
    <property type="match status" value="1"/>
</dbReference>
<dbReference type="InterPro" id="IPR003034">
    <property type="entry name" value="SAP_dom"/>
</dbReference>
<evidence type="ECO:0000259" key="5">
    <source>
        <dbReference type="PROSITE" id="PS50800"/>
    </source>
</evidence>
<dbReference type="PROSITE" id="PS50800">
    <property type="entry name" value="SAP"/>
    <property type="match status" value="2"/>
</dbReference>